<dbReference type="PIRSF" id="PIRSF037006">
    <property type="entry name" value="Wax_synthase"/>
    <property type="match status" value="1"/>
</dbReference>
<dbReference type="PANTHER" id="PTHR31595">
    <property type="entry name" value="LONG-CHAIN-ALCOHOL O-FATTY-ACYLTRANSFERASE 3-RELATED"/>
    <property type="match status" value="1"/>
</dbReference>
<comment type="caution">
    <text evidence="11">The sequence shown here is derived from an EMBL/GenBank/DDBJ whole genome shotgun (WGS) entry which is preliminary data.</text>
</comment>
<comment type="subcellular location">
    <subcellularLocation>
        <location evidence="1">Membrane</location>
        <topology evidence="1">Multi-pass membrane protein</topology>
    </subcellularLocation>
</comment>
<evidence type="ECO:0000256" key="4">
    <source>
        <dbReference type="ARBA" id="ARBA00022692"/>
    </source>
</evidence>
<dbReference type="EMBL" id="JARPOI010000007">
    <property type="protein sequence ID" value="KAJ9177523.1"/>
    <property type="molecule type" value="Genomic_DNA"/>
</dbReference>
<gene>
    <name evidence="11" type="ORF">P3X46_012734</name>
</gene>
<keyword evidence="12" id="KW-1185">Reference proteome</keyword>
<evidence type="ECO:0000256" key="3">
    <source>
        <dbReference type="ARBA" id="ARBA00022679"/>
    </source>
</evidence>
<evidence type="ECO:0000256" key="2">
    <source>
        <dbReference type="ARBA" id="ARBA00007282"/>
    </source>
</evidence>
<dbReference type="Pfam" id="PF13813">
    <property type="entry name" value="MBOAT_2"/>
    <property type="match status" value="1"/>
</dbReference>
<reference evidence="11" key="1">
    <citation type="journal article" date="2023" name="Plant Biotechnol. J.">
        <title>Chromosome-level wild Hevea brasiliensis genome provides new tools for genomic-assisted breeding and valuable loci to elevate rubber yield.</title>
        <authorList>
            <person name="Cheng H."/>
            <person name="Song X."/>
            <person name="Hu Y."/>
            <person name="Wu T."/>
            <person name="Yang Q."/>
            <person name="An Z."/>
            <person name="Feng S."/>
            <person name="Deng Z."/>
            <person name="Wu W."/>
            <person name="Zeng X."/>
            <person name="Tu M."/>
            <person name="Wang X."/>
            <person name="Huang H."/>
        </authorList>
    </citation>
    <scope>NUCLEOTIDE SEQUENCE</scope>
    <source>
        <strain evidence="11">MT/VB/25A 57/8</strain>
    </source>
</reference>
<keyword evidence="4 9" id="KW-0812">Transmembrane</keyword>
<dbReference type="InterPro" id="IPR044851">
    <property type="entry name" value="Wax_synthase"/>
</dbReference>
<evidence type="ECO:0000259" key="10">
    <source>
        <dbReference type="Pfam" id="PF13813"/>
    </source>
</evidence>
<evidence type="ECO:0000256" key="6">
    <source>
        <dbReference type="ARBA" id="ARBA00023098"/>
    </source>
</evidence>
<dbReference type="PANTHER" id="PTHR31595:SF40">
    <property type="entry name" value="WAX SYNTHASE DOMAIN-CONTAINING PROTEIN"/>
    <property type="match status" value="1"/>
</dbReference>
<keyword evidence="5 9" id="KW-1133">Transmembrane helix</keyword>
<accession>A0ABQ9MDU1</accession>
<evidence type="ECO:0000256" key="1">
    <source>
        <dbReference type="ARBA" id="ARBA00004141"/>
    </source>
</evidence>
<feature type="domain" description="Wax synthase" evidence="10">
    <location>
        <begin position="178"/>
        <end position="264"/>
    </location>
</feature>
<feature type="transmembrane region" description="Helical" evidence="9">
    <location>
        <begin position="154"/>
        <end position="175"/>
    </location>
</feature>
<organism evidence="11 12">
    <name type="scientific">Hevea brasiliensis</name>
    <name type="common">Para rubber tree</name>
    <name type="synonym">Siphonia brasiliensis</name>
    <dbReference type="NCBI Taxonomy" id="3981"/>
    <lineage>
        <taxon>Eukaryota</taxon>
        <taxon>Viridiplantae</taxon>
        <taxon>Streptophyta</taxon>
        <taxon>Embryophyta</taxon>
        <taxon>Tracheophyta</taxon>
        <taxon>Spermatophyta</taxon>
        <taxon>Magnoliopsida</taxon>
        <taxon>eudicotyledons</taxon>
        <taxon>Gunneridae</taxon>
        <taxon>Pentapetalae</taxon>
        <taxon>rosids</taxon>
        <taxon>fabids</taxon>
        <taxon>Malpighiales</taxon>
        <taxon>Euphorbiaceae</taxon>
        <taxon>Crotonoideae</taxon>
        <taxon>Micrandreae</taxon>
        <taxon>Hevea</taxon>
    </lineage>
</organism>
<name>A0ABQ9MDU1_HEVBR</name>
<evidence type="ECO:0000313" key="11">
    <source>
        <dbReference type="EMBL" id="KAJ9177523.1"/>
    </source>
</evidence>
<dbReference type="InterPro" id="IPR017088">
    <property type="entry name" value="Wax_synthase_Magnoliopsida"/>
</dbReference>
<feature type="transmembrane region" description="Helical" evidence="9">
    <location>
        <begin position="6"/>
        <end position="24"/>
    </location>
</feature>
<protein>
    <recommendedName>
        <fullName evidence="10">Wax synthase domain-containing protein</fullName>
    </recommendedName>
</protein>
<sequence>MENEISNFIKIWLTVLISWCYCYALSQRVPKGTNRLFCFLPIVCLFLYLPLHLSTMYLGGPSAFVIAWLANFKLLLFAFGKGPLSSSMSLARFVAIACLPIKIQQIPSTKFQDGEKSSLKNTIKALLMAMLIHVHRYEAHINPKILPFLYCLQLYISLELVLAPMGTLAVVLLGLELEPQFNEPYLSSSLQDFWGRRWNLVVSGILRPTIYEPTRNLATCLMDRNWAPIPAILGTFIVSGLMHELVFYYLGREKPTWELTCFFLLHGVCLAIEVALKKAFARSWQFPWLISGPLTIGFVMVTGFWLFLPSMRRCKVFERSTIEFAAAVGFLKNASRDIRNFVIPTSALM</sequence>
<proteinExistence type="inferred from homology"/>
<keyword evidence="3" id="KW-0808">Transferase</keyword>
<comment type="similarity">
    <text evidence="2">Belongs to the wax synthase family.</text>
</comment>
<keyword evidence="7 9" id="KW-0472">Membrane</keyword>
<feature type="transmembrane region" description="Helical" evidence="9">
    <location>
        <begin position="231"/>
        <end position="250"/>
    </location>
</feature>
<evidence type="ECO:0000256" key="8">
    <source>
        <dbReference type="ARBA" id="ARBA00023315"/>
    </source>
</evidence>
<evidence type="ECO:0000256" key="5">
    <source>
        <dbReference type="ARBA" id="ARBA00022989"/>
    </source>
</evidence>
<keyword evidence="6" id="KW-0443">Lipid metabolism</keyword>
<keyword evidence="8" id="KW-0012">Acyltransferase</keyword>
<feature type="transmembrane region" description="Helical" evidence="9">
    <location>
        <begin position="257"/>
        <end position="276"/>
    </location>
</feature>
<evidence type="ECO:0000256" key="7">
    <source>
        <dbReference type="ARBA" id="ARBA00023136"/>
    </source>
</evidence>
<feature type="transmembrane region" description="Helical" evidence="9">
    <location>
        <begin position="36"/>
        <end position="53"/>
    </location>
</feature>
<evidence type="ECO:0000256" key="9">
    <source>
        <dbReference type="SAM" id="Phobius"/>
    </source>
</evidence>
<feature type="transmembrane region" description="Helical" evidence="9">
    <location>
        <begin position="288"/>
        <end position="308"/>
    </location>
</feature>
<dbReference type="InterPro" id="IPR032805">
    <property type="entry name" value="Wax_synthase_dom"/>
</dbReference>
<evidence type="ECO:0000313" key="12">
    <source>
        <dbReference type="Proteomes" id="UP001174677"/>
    </source>
</evidence>
<dbReference type="Proteomes" id="UP001174677">
    <property type="component" value="Chromosome 7"/>
</dbReference>